<comment type="caution">
    <text evidence="3">The sequence shown here is derived from an EMBL/GenBank/DDBJ whole genome shotgun (WGS) entry which is preliminary data.</text>
</comment>
<sequence length="382" mass="42283">MQGETGGLLDTIVEYTKMINIIEGLRIQALAEYKRTHEQPEFAAAELAVAARWTQHHANAQLSLATDLATRLPATLAALQAGTIDTYKARVISELTLPLDLEQARQVEAEILARAAEQNSATLRRRTREAVQRIDPEGAERRHRHCAQDRTVQLRTCDNGMAELSAYLPAHLALAVYDRITTAACQARTPDDQRTADQRRADAFVDLCLGEAGYQAQIQVTVAASTLLGVDNQPGELAGYGPIPASVARQIAAEGTWRRLLTDPVKDTLLDYGRRTYRPPAALADFVRARDKTCRFPGCLRPANKSDLDHHVPFPHGDTSAHNLTTLCRHHHRVKHSGRWQSKRRDDGTVIWTSPSGRQYSREPERIIGSQPVAANDSPPPL</sequence>
<dbReference type="Proteomes" id="UP001206128">
    <property type="component" value="Unassembled WGS sequence"/>
</dbReference>
<reference evidence="3" key="1">
    <citation type="submission" date="2022-06" db="EMBL/GenBank/DDBJ databases">
        <title>Genomic Encyclopedia of Archaeal and Bacterial Type Strains, Phase II (KMG-II): from individual species to whole genera.</title>
        <authorList>
            <person name="Goeker M."/>
        </authorList>
    </citation>
    <scope>NUCLEOTIDE SEQUENCE</scope>
    <source>
        <strain evidence="3">DSM 43935</strain>
    </source>
</reference>
<dbReference type="RefSeq" id="WP_253772407.1">
    <property type="nucleotide sequence ID" value="NZ_JAMTCK010000007.1"/>
</dbReference>
<feature type="domain" description="HNH nuclease" evidence="2">
    <location>
        <begin position="282"/>
        <end position="333"/>
    </location>
</feature>
<dbReference type="InterPro" id="IPR003615">
    <property type="entry name" value="HNH_nuc"/>
</dbReference>
<dbReference type="SMART" id="SM00507">
    <property type="entry name" value="HNHc"/>
    <property type="match status" value="1"/>
</dbReference>
<proteinExistence type="predicted"/>
<organism evidence="3 4">
    <name type="scientific">Goodfellowiella coeruleoviolacea</name>
    <dbReference type="NCBI Taxonomy" id="334858"/>
    <lineage>
        <taxon>Bacteria</taxon>
        <taxon>Bacillati</taxon>
        <taxon>Actinomycetota</taxon>
        <taxon>Actinomycetes</taxon>
        <taxon>Pseudonocardiales</taxon>
        <taxon>Pseudonocardiaceae</taxon>
        <taxon>Goodfellowiella</taxon>
    </lineage>
</organism>
<keyword evidence="4" id="KW-1185">Reference proteome</keyword>
<dbReference type="InterPro" id="IPR003870">
    <property type="entry name" value="DUF222"/>
</dbReference>
<evidence type="ECO:0000256" key="1">
    <source>
        <dbReference type="SAM" id="MobiDB-lite"/>
    </source>
</evidence>
<evidence type="ECO:0000313" key="3">
    <source>
        <dbReference type="EMBL" id="MCP2166488.1"/>
    </source>
</evidence>
<gene>
    <name evidence="3" type="ORF">LX83_003356</name>
</gene>
<dbReference type="EMBL" id="JAMTCK010000007">
    <property type="protein sequence ID" value="MCP2166488.1"/>
    <property type="molecule type" value="Genomic_DNA"/>
</dbReference>
<evidence type="ECO:0000313" key="4">
    <source>
        <dbReference type="Proteomes" id="UP001206128"/>
    </source>
</evidence>
<dbReference type="CDD" id="cd00085">
    <property type="entry name" value="HNHc"/>
    <property type="match status" value="1"/>
</dbReference>
<accession>A0AAE3GEY3</accession>
<dbReference type="AlphaFoldDB" id="A0AAE3GEY3"/>
<evidence type="ECO:0000259" key="2">
    <source>
        <dbReference type="SMART" id="SM00507"/>
    </source>
</evidence>
<protein>
    <recommendedName>
        <fullName evidence="2">HNH nuclease domain-containing protein</fullName>
    </recommendedName>
</protein>
<feature type="region of interest" description="Disordered" evidence="1">
    <location>
        <begin position="337"/>
        <end position="382"/>
    </location>
</feature>
<name>A0AAE3GEY3_9PSEU</name>
<dbReference type="Pfam" id="PF02720">
    <property type="entry name" value="DUF222"/>
    <property type="match status" value="1"/>
</dbReference>